<organism evidence="1 2">
    <name type="scientific">Arthrobacter cupressi</name>
    <dbReference type="NCBI Taxonomy" id="1045773"/>
    <lineage>
        <taxon>Bacteria</taxon>
        <taxon>Bacillati</taxon>
        <taxon>Actinomycetota</taxon>
        <taxon>Actinomycetes</taxon>
        <taxon>Micrococcales</taxon>
        <taxon>Micrococcaceae</taxon>
        <taxon>Arthrobacter</taxon>
    </lineage>
</organism>
<evidence type="ECO:0000313" key="1">
    <source>
        <dbReference type="EMBL" id="SDI44052.1"/>
    </source>
</evidence>
<gene>
    <name evidence="1" type="ORF">SAMN05216555_102287</name>
</gene>
<evidence type="ECO:0000313" key="2">
    <source>
        <dbReference type="Proteomes" id="UP000182130"/>
    </source>
</evidence>
<dbReference type="OrthoDB" id="4953323at2"/>
<accession>A0A1G8KL05</accession>
<dbReference type="RefSeq" id="WP_139163289.1">
    <property type="nucleotide sequence ID" value="NZ_FNEI01000002.1"/>
</dbReference>
<dbReference type="AlphaFoldDB" id="A0A1G8KL05"/>
<protein>
    <submittedName>
        <fullName evidence="1">Uncharacterized protein</fullName>
    </submittedName>
</protein>
<reference evidence="2" key="1">
    <citation type="submission" date="2016-10" db="EMBL/GenBank/DDBJ databases">
        <authorList>
            <person name="Varghese N."/>
            <person name="Submissions S."/>
        </authorList>
    </citation>
    <scope>NUCLEOTIDE SEQUENCE [LARGE SCALE GENOMIC DNA]</scope>
    <source>
        <strain evidence="2">CGMCC 1.10783</strain>
    </source>
</reference>
<dbReference type="Proteomes" id="UP000182130">
    <property type="component" value="Unassembled WGS sequence"/>
</dbReference>
<proteinExistence type="predicted"/>
<dbReference type="EMBL" id="FNEI01000002">
    <property type="protein sequence ID" value="SDI44052.1"/>
    <property type="molecule type" value="Genomic_DNA"/>
</dbReference>
<sequence length="85" mass="9175">MSWTDKVPDWLPPVGKPMRGPRQGRGLIVTGLLLLAGFFVFVVAMSAAGGRHTLYSLIPVLLGVTLLIAGLIRRNNALGPRDPDR</sequence>
<name>A0A1G8KL05_9MICC</name>
<keyword evidence="2" id="KW-1185">Reference proteome</keyword>